<dbReference type="Proteomes" id="UP000886998">
    <property type="component" value="Unassembled WGS sequence"/>
</dbReference>
<comment type="caution">
    <text evidence="2">The sequence shown here is derived from an EMBL/GenBank/DDBJ whole genome shotgun (WGS) entry which is preliminary data.</text>
</comment>
<dbReference type="AlphaFoldDB" id="A0A8X7BVG8"/>
<name>A0A8X7BVG8_9ARAC</name>
<keyword evidence="3" id="KW-1185">Reference proteome</keyword>
<feature type="region of interest" description="Disordered" evidence="1">
    <location>
        <begin position="23"/>
        <end position="52"/>
    </location>
</feature>
<evidence type="ECO:0000313" key="3">
    <source>
        <dbReference type="Proteomes" id="UP000886998"/>
    </source>
</evidence>
<accession>A0A8X7BVG8</accession>
<dbReference type="EMBL" id="BMAV01005437">
    <property type="protein sequence ID" value="GFY46486.1"/>
    <property type="molecule type" value="Genomic_DNA"/>
</dbReference>
<proteinExistence type="predicted"/>
<evidence type="ECO:0000256" key="1">
    <source>
        <dbReference type="SAM" id="MobiDB-lite"/>
    </source>
</evidence>
<evidence type="ECO:0000313" key="2">
    <source>
        <dbReference type="EMBL" id="GFY46486.1"/>
    </source>
</evidence>
<dbReference type="OrthoDB" id="10381894at2759"/>
<reference evidence="2" key="1">
    <citation type="submission" date="2020-08" db="EMBL/GenBank/DDBJ databases">
        <title>Multicomponent nature underlies the extraordinary mechanical properties of spider dragline silk.</title>
        <authorList>
            <person name="Kono N."/>
            <person name="Nakamura H."/>
            <person name="Mori M."/>
            <person name="Yoshida Y."/>
            <person name="Ohtoshi R."/>
            <person name="Malay A.D."/>
            <person name="Moran D.A.P."/>
            <person name="Tomita M."/>
            <person name="Numata K."/>
            <person name="Arakawa K."/>
        </authorList>
    </citation>
    <scope>NUCLEOTIDE SEQUENCE</scope>
</reference>
<organism evidence="2 3">
    <name type="scientific">Trichonephila inaurata madagascariensis</name>
    <dbReference type="NCBI Taxonomy" id="2747483"/>
    <lineage>
        <taxon>Eukaryota</taxon>
        <taxon>Metazoa</taxon>
        <taxon>Ecdysozoa</taxon>
        <taxon>Arthropoda</taxon>
        <taxon>Chelicerata</taxon>
        <taxon>Arachnida</taxon>
        <taxon>Araneae</taxon>
        <taxon>Araneomorphae</taxon>
        <taxon>Entelegynae</taxon>
        <taxon>Araneoidea</taxon>
        <taxon>Nephilidae</taxon>
        <taxon>Trichonephila</taxon>
        <taxon>Trichonephila inaurata</taxon>
    </lineage>
</organism>
<sequence length="85" mass="9768">MGILQIEQYKSFRLCWTRNRQPYPGIVRASDPAARGSSPSEGGRQNEKKREKAAGFFARQNRIRFWNRLVGLAQKDSGMSDFSME</sequence>
<gene>
    <name evidence="2" type="ORF">TNIN_218121</name>
</gene>
<protein>
    <submittedName>
        <fullName evidence="2">Uncharacterized protein</fullName>
    </submittedName>
</protein>